<protein>
    <submittedName>
        <fullName evidence="2">Uncharacterized protein</fullName>
    </submittedName>
</protein>
<feature type="transmembrane region" description="Helical" evidence="1">
    <location>
        <begin position="139"/>
        <end position="158"/>
    </location>
</feature>
<feature type="transmembrane region" description="Helical" evidence="1">
    <location>
        <begin position="258"/>
        <end position="277"/>
    </location>
</feature>
<sequence>MATLTAKATPIFRRLFPVEKHQKQEARSTNLSSPTWFAPMLASSSETSQRTSAIQSVFLGILIAIPIFIYYKTIFENAYNFPYEDDFNSALSFISEYAFGKLTFGDRLKLIFSQYNEHRIVFDRLVFLADYGLFGELNFSHLIIVGNVSLLLICVLFLKASFRQFSISQKLLYLVPAAYSLFLFQYWELSTWSMAALQNLYVIPFAMLSLYSLSKPGRNAFIAACGAAVLATFTSGNGMFTFFAGAALLVLTQSYRKLVLWLAITAATIALYFWGYIRPPYHPDIADSLINHTGRAISYFFTLTGMLLGPGRQKLSMLFGALSLLVSVGLLGYLWYTKRIIEHLPLVGWLVFLYLTCLSLMATRSGMGIGQAATPRYGIVVVMLFATQSVLALETFRHHYLRLGVLAGYVGVALFVYLSAINQENRKRIEDRTRNLKFSSAFYNANPANLFLHWANPAIANTIFTDARQKGIFQVPAITFEDLKSMPEPFDPAQLLPSHNVTVNAQPYETGDFLILYRAWAQIDGSLARNTSIQVIARSATDCYAFTAQKHAWEDPDDHILNRKYTQPGFSCVLDKKYLKPGQYTLWIYLRNGAEKVYQPMNIILTK</sequence>
<keyword evidence="1" id="KW-0472">Membrane</keyword>
<name>A0A6G9AHJ8_9BACT</name>
<reference evidence="2 3" key="1">
    <citation type="submission" date="2020-03" db="EMBL/GenBank/DDBJ databases">
        <authorList>
            <person name="Kim M.K."/>
        </authorList>
    </citation>
    <scope>NUCLEOTIDE SEQUENCE [LARGE SCALE GENOMIC DNA]</scope>
    <source>
        <strain evidence="2 3">BT328</strain>
    </source>
</reference>
<dbReference type="Proteomes" id="UP000501802">
    <property type="component" value="Chromosome"/>
</dbReference>
<gene>
    <name evidence="2" type="ORF">G8759_03665</name>
</gene>
<proteinExistence type="predicted"/>
<accession>A0A6G9AHJ8</accession>
<dbReference type="KEGG" id="spib:G8759_03665"/>
<keyword evidence="1" id="KW-0812">Transmembrane</keyword>
<feature type="transmembrane region" description="Helical" evidence="1">
    <location>
        <begin position="220"/>
        <end position="252"/>
    </location>
</feature>
<dbReference type="RefSeq" id="WP_167205310.1">
    <property type="nucleotide sequence ID" value="NZ_CP050063.1"/>
</dbReference>
<feature type="transmembrane region" description="Helical" evidence="1">
    <location>
        <begin position="53"/>
        <end position="71"/>
    </location>
</feature>
<evidence type="ECO:0000313" key="2">
    <source>
        <dbReference type="EMBL" id="QIP11786.1"/>
    </source>
</evidence>
<feature type="transmembrane region" description="Helical" evidence="1">
    <location>
        <begin position="170"/>
        <end position="187"/>
    </location>
</feature>
<feature type="transmembrane region" description="Helical" evidence="1">
    <location>
        <begin position="343"/>
        <end position="362"/>
    </location>
</feature>
<dbReference type="AlphaFoldDB" id="A0A6G9AHJ8"/>
<evidence type="ECO:0000313" key="3">
    <source>
        <dbReference type="Proteomes" id="UP000501802"/>
    </source>
</evidence>
<evidence type="ECO:0000256" key="1">
    <source>
        <dbReference type="SAM" id="Phobius"/>
    </source>
</evidence>
<feature type="transmembrane region" description="Helical" evidence="1">
    <location>
        <begin position="315"/>
        <end position="336"/>
    </location>
</feature>
<keyword evidence="1" id="KW-1133">Transmembrane helix</keyword>
<keyword evidence="3" id="KW-1185">Reference proteome</keyword>
<dbReference type="EMBL" id="CP050063">
    <property type="protein sequence ID" value="QIP11786.1"/>
    <property type="molecule type" value="Genomic_DNA"/>
</dbReference>
<organism evidence="2 3">
    <name type="scientific">Spirosoma aureum</name>
    <dbReference type="NCBI Taxonomy" id="2692134"/>
    <lineage>
        <taxon>Bacteria</taxon>
        <taxon>Pseudomonadati</taxon>
        <taxon>Bacteroidota</taxon>
        <taxon>Cytophagia</taxon>
        <taxon>Cytophagales</taxon>
        <taxon>Cytophagaceae</taxon>
        <taxon>Spirosoma</taxon>
    </lineage>
</organism>
<feature type="transmembrane region" description="Helical" evidence="1">
    <location>
        <begin position="374"/>
        <end position="393"/>
    </location>
</feature>
<feature type="transmembrane region" description="Helical" evidence="1">
    <location>
        <begin position="400"/>
        <end position="420"/>
    </location>
</feature>